<evidence type="ECO:0000313" key="3">
    <source>
        <dbReference type="Proteomes" id="UP000289738"/>
    </source>
</evidence>
<keyword evidence="3" id="KW-1185">Reference proteome</keyword>
<proteinExistence type="predicted"/>
<evidence type="ECO:0000313" key="2">
    <source>
        <dbReference type="EMBL" id="RYQ84748.1"/>
    </source>
</evidence>
<sequence length="211" mass="24374">MKNRVREPKPETRCGCMSKLHVIFNAVTESWVVRDFCDEHNHELVVPKLARMLRSHKKMTEPDISQMNHMKEVGISMPNIFGSLASQCGGYENVNFLIKDMHNQVAKQRRQLPDDLTSAMAYLETLAARDQNLFYSVKKGREGVFRQIFWCDGRCQLDYDLFGDVLAFDATDREWKTGYENPAVLNPSELTKHWVKVAAEIEISLMTLINF</sequence>
<dbReference type="PANTHER" id="PTHR47718">
    <property type="entry name" value="OS01G0519700 PROTEIN"/>
    <property type="match status" value="1"/>
</dbReference>
<dbReference type="PANTHER" id="PTHR47718:SF13">
    <property type="entry name" value="OS09G0290500 PROTEIN"/>
    <property type="match status" value="1"/>
</dbReference>
<organism evidence="2 3">
    <name type="scientific">Arachis hypogaea</name>
    <name type="common">Peanut</name>
    <dbReference type="NCBI Taxonomy" id="3818"/>
    <lineage>
        <taxon>Eukaryota</taxon>
        <taxon>Viridiplantae</taxon>
        <taxon>Streptophyta</taxon>
        <taxon>Embryophyta</taxon>
        <taxon>Tracheophyta</taxon>
        <taxon>Spermatophyta</taxon>
        <taxon>Magnoliopsida</taxon>
        <taxon>eudicotyledons</taxon>
        <taxon>Gunneridae</taxon>
        <taxon>Pentapetalae</taxon>
        <taxon>rosids</taxon>
        <taxon>fabids</taxon>
        <taxon>Fabales</taxon>
        <taxon>Fabaceae</taxon>
        <taxon>Papilionoideae</taxon>
        <taxon>50 kb inversion clade</taxon>
        <taxon>dalbergioids sensu lato</taxon>
        <taxon>Dalbergieae</taxon>
        <taxon>Pterocarpus clade</taxon>
        <taxon>Arachis</taxon>
    </lineage>
</organism>
<protein>
    <recommendedName>
        <fullName evidence="1">FAR1 domain-containing protein</fullName>
    </recommendedName>
</protein>
<dbReference type="Pfam" id="PF03101">
    <property type="entry name" value="FAR1"/>
    <property type="match status" value="1"/>
</dbReference>
<reference evidence="2 3" key="1">
    <citation type="submission" date="2019-01" db="EMBL/GenBank/DDBJ databases">
        <title>Sequencing of cultivated peanut Arachis hypogaea provides insights into genome evolution and oil improvement.</title>
        <authorList>
            <person name="Chen X."/>
        </authorList>
    </citation>
    <scope>NUCLEOTIDE SEQUENCE [LARGE SCALE GENOMIC DNA]</scope>
    <source>
        <strain evidence="3">cv. Fuhuasheng</strain>
        <tissue evidence="2">Leaves</tissue>
    </source>
</reference>
<gene>
    <name evidence="2" type="ORF">Ahy_B10g104228</name>
</gene>
<feature type="domain" description="FAR1" evidence="1">
    <location>
        <begin position="4"/>
        <end position="45"/>
    </location>
</feature>
<comment type="caution">
    <text evidence="2">The sequence shown here is derived from an EMBL/GenBank/DDBJ whole genome shotgun (WGS) entry which is preliminary data.</text>
</comment>
<accession>A0A444X4Z7</accession>
<evidence type="ECO:0000259" key="1">
    <source>
        <dbReference type="Pfam" id="PF03101"/>
    </source>
</evidence>
<dbReference type="AlphaFoldDB" id="A0A444X4Z7"/>
<dbReference type="InterPro" id="IPR004330">
    <property type="entry name" value="FAR1_DNA_bnd_dom"/>
</dbReference>
<name>A0A444X4Z7_ARAHY</name>
<dbReference type="Proteomes" id="UP000289738">
    <property type="component" value="Chromosome B10"/>
</dbReference>
<dbReference type="EMBL" id="SDMP01000020">
    <property type="protein sequence ID" value="RYQ84748.1"/>
    <property type="molecule type" value="Genomic_DNA"/>
</dbReference>